<keyword evidence="1" id="KW-0812">Transmembrane</keyword>
<proteinExistence type="predicted"/>
<evidence type="ECO:0008006" key="4">
    <source>
        <dbReference type="Google" id="ProtNLM"/>
    </source>
</evidence>
<comment type="caution">
    <text evidence="2">The sequence shown here is derived from an EMBL/GenBank/DDBJ whole genome shotgun (WGS) entry which is preliminary data.</text>
</comment>
<keyword evidence="1" id="KW-0472">Membrane</keyword>
<feature type="transmembrane region" description="Helical" evidence="1">
    <location>
        <begin position="152"/>
        <end position="171"/>
    </location>
</feature>
<feature type="transmembrane region" description="Helical" evidence="1">
    <location>
        <begin position="183"/>
        <end position="205"/>
    </location>
</feature>
<sequence>MAKIFNQLVVKHPFKKWINFDSLKSWENSLHVFFRTCQQFCFLPTVWDTKSDSLEFTKNKVQLAVCASILGLNAVCTVGAVVQMCTVSYEKLGTDATAKFLLDSLSRVYGLLVMTLTAWKIRDTVTFFNLVYHLHKRLKHTRLEGTQMNDGLSILTIFVVITHIFPFFQFFEHLQDRHGPRFLLAKLIPGFIYDSWIGIFAFAFLEMVTSAIGMFATFYGIMQIILFCLTTRYWLTDIVRPPRKYEYRKIDLTLYKILAVLNCIENQIYAPDAWPLLNTILCFFHITCNIAIVKSFKELHQFPQRMFLVIVTITLTNIEKACFKSPAEIYDLSQCFKRMYECHANRLNRAIGRSLRSLRIQVGSVYFIKMSTFKTFMASIVDNTITILITFF</sequence>
<dbReference type="EMBL" id="LNIX01000037">
    <property type="protein sequence ID" value="OXA39812.1"/>
    <property type="molecule type" value="Genomic_DNA"/>
</dbReference>
<dbReference type="OrthoDB" id="10686348at2759"/>
<protein>
    <recommendedName>
        <fullName evidence="4">Gustatory receptor</fullName>
    </recommendedName>
</protein>
<gene>
    <name evidence="2" type="ORF">Fcan01_25588</name>
</gene>
<evidence type="ECO:0000313" key="2">
    <source>
        <dbReference type="EMBL" id="OXA39812.1"/>
    </source>
</evidence>
<keyword evidence="3" id="KW-1185">Reference proteome</keyword>
<name>A0A226D2K0_FOLCA</name>
<accession>A0A226D2K0</accession>
<organism evidence="2 3">
    <name type="scientific">Folsomia candida</name>
    <name type="common">Springtail</name>
    <dbReference type="NCBI Taxonomy" id="158441"/>
    <lineage>
        <taxon>Eukaryota</taxon>
        <taxon>Metazoa</taxon>
        <taxon>Ecdysozoa</taxon>
        <taxon>Arthropoda</taxon>
        <taxon>Hexapoda</taxon>
        <taxon>Collembola</taxon>
        <taxon>Entomobryomorpha</taxon>
        <taxon>Isotomoidea</taxon>
        <taxon>Isotomidae</taxon>
        <taxon>Proisotominae</taxon>
        <taxon>Folsomia</taxon>
    </lineage>
</organism>
<evidence type="ECO:0000313" key="3">
    <source>
        <dbReference type="Proteomes" id="UP000198287"/>
    </source>
</evidence>
<feature type="transmembrane region" description="Helical" evidence="1">
    <location>
        <begin position="108"/>
        <end position="132"/>
    </location>
</feature>
<reference evidence="2 3" key="1">
    <citation type="submission" date="2015-12" db="EMBL/GenBank/DDBJ databases">
        <title>The genome of Folsomia candida.</title>
        <authorList>
            <person name="Faddeeva A."/>
            <person name="Derks M.F."/>
            <person name="Anvar Y."/>
            <person name="Smit S."/>
            <person name="Van Straalen N."/>
            <person name="Roelofs D."/>
        </authorList>
    </citation>
    <scope>NUCLEOTIDE SEQUENCE [LARGE SCALE GENOMIC DNA]</scope>
    <source>
        <strain evidence="2 3">VU population</strain>
        <tissue evidence="2">Whole body</tissue>
    </source>
</reference>
<evidence type="ECO:0000256" key="1">
    <source>
        <dbReference type="SAM" id="Phobius"/>
    </source>
</evidence>
<feature type="transmembrane region" description="Helical" evidence="1">
    <location>
        <begin position="61"/>
        <end position="87"/>
    </location>
</feature>
<dbReference type="Proteomes" id="UP000198287">
    <property type="component" value="Unassembled WGS sequence"/>
</dbReference>
<dbReference type="AlphaFoldDB" id="A0A226D2K0"/>
<feature type="transmembrane region" description="Helical" evidence="1">
    <location>
        <begin position="211"/>
        <end position="231"/>
    </location>
</feature>
<keyword evidence="1" id="KW-1133">Transmembrane helix</keyword>